<dbReference type="EMBL" id="LSZO01000144">
    <property type="protein sequence ID" value="KXU38331.1"/>
    <property type="molecule type" value="Genomic_DNA"/>
</dbReference>
<name>A0A139SV41_9GAMM</name>
<dbReference type="NCBIfam" id="TIGR01764">
    <property type="entry name" value="excise"/>
    <property type="match status" value="1"/>
</dbReference>
<evidence type="ECO:0000313" key="2">
    <source>
        <dbReference type="EMBL" id="KXU38331.1"/>
    </source>
</evidence>
<keyword evidence="2" id="KW-0238">DNA-binding</keyword>
<evidence type="ECO:0000313" key="3">
    <source>
        <dbReference type="Proteomes" id="UP000072660"/>
    </source>
</evidence>
<sequence length="155" mass="17229">MPATLSAITTLPARHEVHAAAQGRRALAAYLVQTQATQHIQIVDARNQTHQIELPTTALRLLADVLTEMAEGNAVQIVPVHAELTTQEAADLLNVSRPHLVKLLEDGEIPFHRTGKHRRVRLTDLMQYKEARMRASEATMAELTRLSQELGLGYE</sequence>
<dbReference type="OrthoDB" id="26212at2"/>
<reference evidence="2 3" key="1">
    <citation type="submission" date="2016-02" db="EMBL/GenBank/DDBJ databases">
        <authorList>
            <person name="Wen L."/>
            <person name="He K."/>
            <person name="Yang H."/>
        </authorList>
    </citation>
    <scope>NUCLEOTIDE SEQUENCE [LARGE SCALE GENOMIC DNA]</scope>
    <source>
        <strain evidence="2 3">CV58</strain>
    </source>
</reference>
<comment type="caution">
    <text evidence="2">The sequence shown here is derived from an EMBL/GenBank/DDBJ whole genome shotgun (WGS) entry which is preliminary data.</text>
</comment>
<gene>
    <name evidence="2" type="ORF">AXE65_01840</name>
</gene>
<dbReference type="InterPro" id="IPR009061">
    <property type="entry name" value="DNA-bd_dom_put_sf"/>
</dbReference>
<dbReference type="SUPFAM" id="SSF46955">
    <property type="entry name" value="Putative DNA-binding domain"/>
    <property type="match status" value="1"/>
</dbReference>
<proteinExistence type="predicted"/>
<dbReference type="InterPro" id="IPR041657">
    <property type="entry name" value="HTH_17"/>
</dbReference>
<dbReference type="InterPro" id="IPR010093">
    <property type="entry name" value="SinI_DNA-bd"/>
</dbReference>
<dbReference type="Proteomes" id="UP000072660">
    <property type="component" value="Unassembled WGS sequence"/>
</dbReference>
<protein>
    <submittedName>
        <fullName evidence="2">DNA-binding protein</fullName>
    </submittedName>
</protein>
<dbReference type="AlphaFoldDB" id="A0A139SV41"/>
<dbReference type="Pfam" id="PF12728">
    <property type="entry name" value="HTH_17"/>
    <property type="match status" value="1"/>
</dbReference>
<accession>A0A139SV41</accession>
<evidence type="ECO:0000259" key="1">
    <source>
        <dbReference type="Pfam" id="PF12728"/>
    </source>
</evidence>
<organism evidence="2 3">
    <name type="scientific">Ventosimonas gracilis</name>
    <dbReference type="NCBI Taxonomy" id="1680762"/>
    <lineage>
        <taxon>Bacteria</taxon>
        <taxon>Pseudomonadati</taxon>
        <taxon>Pseudomonadota</taxon>
        <taxon>Gammaproteobacteria</taxon>
        <taxon>Pseudomonadales</taxon>
        <taxon>Ventosimonadaceae</taxon>
        <taxon>Ventosimonas</taxon>
    </lineage>
</organism>
<feature type="domain" description="Helix-turn-helix" evidence="1">
    <location>
        <begin position="84"/>
        <end position="132"/>
    </location>
</feature>
<dbReference type="RefSeq" id="WP_068389748.1">
    <property type="nucleotide sequence ID" value="NZ_LSZO01000144.1"/>
</dbReference>
<dbReference type="GO" id="GO:0003677">
    <property type="term" value="F:DNA binding"/>
    <property type="evidence" value="ECO:0007669"/>
    <property type="project" value="UniProtKB-KW"/>
</dbReference>
<keyword evidence="3" id="KW-1185">Reference proteome</keyword>